<organism evidence="1 2">
    <name type="scientific">Paenibacillus alginolyticus</name>
    <dbReference type="NCBI Taxonomy" id="59839"/>
    <lineage>
        <taxon>Bacteria</taxon>
        <taxon>Bacillati</taxon>
        <taxon>Bacillota</taxon>
        <taxon>Bacilli</taxon>
        <taxon>Bacillales</taxon>
        <taxon>Paenibacillaceae</taxon>
        <taxon>Paenibacillus</taxon>
    </lineage>
</organism>
<evidence type="ECO:0000313" key="1">
    <source>
        <dbReference type="EMBL" id="MCY9692050.1"/>
    </source>
</evidence>
<sequence>MGLNHRERNMLDAILSDLNNVINDLNKVSTAISSNYRTVGGEKFVTPLAELKEKCKKALGNLNSIN</sequence>
<accession>A0ABT4G7B7</accession>
<keyword evidence="2" id="KW-1185">Reference proteome</keyword>
<dbReference type="EMBL" id="JAMDMX010000008">
    <property type="protein sequence ID" value="MCY9692050.1"/>
    <property type="molecule type" value="Genomic_DNA"/>
</dbReference>
<proteinExistence type="predicted"/>
<name>A0ABT4G7B7_9BACL</name>
<evidence type="ECO:0000313" key="2">
    <source>
        <dbReference type="Proteomes" id="UP001527099"/>
    </source>
</evidence>
<dbReference type="Proteomes" id="UP001527099">
    <property type="component" value="Unassembled WGS sequence"/>
</dbReference>
<gene>
    <name evidence="1" type="ORF">M5X19_03800</name>
</gene>
<comment type="caution">
    <text evidence="1">The sequence shown here is derived from an EMBL/GenBank/DDBJ whole genome shotgun (WGS) entry which is preliminary data.</text>
</comment>
<protein>
    <submittedName>
        <fullName evidence="1">Uncharacterized protein</fullName>
    </submittedName>
</protein>
<dbReference type="RefSeq" id="WP_268613672.1">
    <property type="nucleotide sequence ID" value="NZ_JAMDMX010000008.1"/>
</dbReference>
<reference evidence="1 2" key="1">
    <citation type="submission" date="2022-05" db="EMBL/GenBank/DDBJ databases">
        <title>Genome Sequencing of Bee-Associated Microbes.</title>
        <authorList>
            <person name="Dunlap C."/>
        </authorList>
    </citation>
    <scope>NUCLEOTIDE SEQUENCE [LARGE SCALE GENOMIC DNA]</scope>
    <source>
        <strain evidence="1 2">NRRL B-14421</strain>
    </source>
</reference>